<keyword evidence="4" id="KW-1185">Reference proteome</keyword>
<dbReference type="Proteomes" id="UP000539372">
    <property type="component" value="Unassembled WGS sequence"/>
</dbReference>
<keyword evidence="2" id="KW-0732">Signal</keyword>
<reference evidence="3 4" key="1">
    <citation type="submission" date="2020-04" db="EMBL/GenBank/DDBJ databases">
        <title>Rhodospirillaceae bacterium KN72 isolated from deep sea.</title>
        <authorList>
            <person name="Zhang D.-C."/>
        </authorList>
    </citation>
    <scope>NUCLEOTIDE SEQUENCE [LARGE SCALE GENOMIC DNA]</scope>
    <source>
        <strain evidence="3 4">KN72</strain>
    </source>
</reference>
<gene>
    <name evidence="3" type="ORF">HH303_05765</name>
</gene>
<name>A0A7Y0HEW2_9PROT</name>
<comment type="caution">
    <text evidence="3">The sequence shown here is derived from an EMBL/GenBank/DDBJ whole genome shotgun (WGS) entry which is preliminary data.</text>
</comment>
<evidence type="ECO:0000313" key="3">
    <source>
        <dbReference type="EMBL" id="NMM43973.1"/>
    </source>
</evidence>
<sequence length="174" mass="19018">MFVLAGKLCRRPSILLALSVALAVLLLNLAQAFADDRDRGLESVRTLTQELLIRTRDGSATDRQIWAGVQGVTDALNRFRLAETEIRAGEKVAPPAITSLRPGEAAPPENMTPGDRKPLDDVPTPWFNRQITLAQEAVGQLRTALEQDKPRPELANAMRAVLDHLAAVDRPPNS</sequence>
<organism evidence="3 4">
    <name type="scientific">Pacificispira spongiicola</name>
    <dbReference type="NCBI Taxonomy" id="2729598"/>
    <lineage>
        <taxon>Bacteria</taxon>
        <taxon>Pseudomonadati</taxon>
        <taxon>Pseudomonadota</taxon>
        <taxon>Alphaproteobacteria</taxon>
        <taxon>Rhodospirillales</taxon>
        <taxon>Rhodospirillaceae</taxon>
        <taxon>Pacificispira</taxon>
    </lineage>
</organism>
<accession>A0A7Y0HEW2</accession>
<feature type="chain" id="PRO_5031290028" evidence="2">
    <location>
        <begin position="35"/>
        <end position="174"/>
    </location>
</feature>
<feature type="region of interest" description="Disordered" evidence="1">
    <location>
        <begin position="98"/>
        <end position="119"/>
    </location>
</feature>
<evidence type="ECO:0000256" key="1">
    <source>
        <dbReference type="SAM" id="MobiDB-lite"/>
    </source>
</evidence>
<evidence type="ECO:0000313" key="4">
    <source>
        <dbReference type="Proteomes" id="UP000539372"/>
    </source>
</evidence>
<protein>
    <submittedName>
        <fullName evidence="3">Uncharacterized protein</fullName>
    </submittedName>
</protein>
<feature type="signal peptide" evidence="2">
    <location>
        <begin position="1"/>
        <end position="34"/>
    </location>
</feature>
<dbReference type="AlphaFoldDB" id="A0A7Y0HEW2"/>
<evidence type="ECO:0000256" key="2">
    <source>
        <dbReference type="SAM" id="SignalP"/>
    </source>
</evidence>
<dbReference type="EMBL" id="JABBNT010000002">
    <property type="protein sequence ID" value="NMM43973.1"/>
    <property type="molecule type" value="Genomic_DNA"/>
</dbReference>
<proteinExistence type="predicted"/>
<dbReference type="RefSeq" id="WP_169624289.1">
    <property type="nucleotide sequence ID" value="NZ_JABBNT010000002.1"/>
</dbReference>